<evidence type="ECO:0000313" key="7">
    <source>
        <dbReference type="EMBL" id="SHO33614.1"/>
    </source>
</evidence>
<keyword evidence="8" id="KW-1185">Reference proteome</keyword>
<dbReference type="InterPro" id="IPR002043">
    <property type="entry name" value="UDG_fam1"/>
</dbReference>
<keyword evidence="4" id="KW-0234">DNA repair</keyword>
<dbReference type="Proteomes" id="UP000201465">
    <property type="component" value="Segment"/>
</dbReference>
<organism evidence="7 8">
    <name type="scientific">Cedratvirus A11</name>
    <dbReference type="NCBI Taxonomy" id="1903266"/>
    <lineage>
        <taxon>Viruses</taxon>
        <taxon>Pithoviruses</taxon>
        <taxon>Orthocedratvirinae</taxon>
        <taxon>Alphacedratvirus</taxon>
        <taxon>Alphacedratvirus aljazairmassiliense</taxon>
    </lineage>
</organism>
<dbReference type="Pfam" id="PF03167">
    <property type="entry name" value="UDG"/>
    <property type="match status" value="1"/>
</dbReference>
<keyword evidence="3" id="KW-0378">Hydrolase</keyword>
<evidence type="ECO:0000256" key="4">
    <source>
        <dbReference type="ARBA" id="ARBA00023204"/>
    </source>
</evidence>
<evidence type="ECO:0000256" key="2">
    <source>
        <dbReference type="ARBA" id="ARBA00022763"/>
    </source>
</evidence>
<feature type="domain" description="Uracil-DNA glycosylase-like" evidence="6">
    <location>
        <begin position="73"/>
        <end position="237"/>
    </location>
</feature>
<dbReference type="Gene3D" id="3.40.470.10">
    <property type="entry name" value="Uracil-DNA glycosylase-like domain"/>
    <property type="match status" value="1"/>
</dbReference>
<keyword evidence="2" id="KW-0227">DNA damage</keyword>
<protein>
    <submittedName>
        <fullName evidence="7">Uracil-DNA glycosylase repair protein</fullName>
    </submittedName>
</protein>
<evidence type="ECO:0000259" key="6">
    <source>
        <dbReference type="SMART" id="SM00986"/>
    </source>
</evidence>
<dbReference type="InterPro" id="IPR005122">
    <property type="entry name" value="Uracil-DNA_glycosylase-like"/>
</dbReference>
<dbReference type="OrthoDB" id="11388at10239"/>
<dbReference type="GeneID" id="30523536"/>
<dbReference type="EMBL" id="LT671577">
    <property type="protein sequence ID" value="SHO33614.1"/>
    <property type="molecule type" value="Genomic_DNA"/>
</dbReference>
<dbReference type="SMART" id="SM00987">
    <property type="entry name" value="UreE_C"/>
    <property type="match status" value="1"/>
</dbReference>
<sequence length="250" mass="28126">MESTKVIEDEPVSFTEVEPVTQEWSFERIATERPSPGWERAFEECSGTFRHMDKILSGKQLYPLRKHMFRALEMVRPEEVKVILLGQDPYPAALSKGKPKAQGLSFSINYFDRDIPSSLQNIYKELGKSYPGHIANHGSLIGWAKQGVLLINSALTFCPQDNKPHTELWKHFIVTVLQEVCNKSPGCVAILLGSHAQNYAKYMKNGVKILQTSHPSGRSCHMGFLGSNIFKNCNDELVASGLSPIDWNVY</sequence>
<dbReference type="RefSeq" id="YP_009329486.1">
    <property type="nucleotide sequence ID" value="NC_032108.1"/>
</dbReference>
<comment type="similarity">
    <text evidence="1">Belongs to the uracil-DNA glycosylase (UDG) superfamily. UNG family.</text>
</comment>
<dbReference type="GO" id="GO:0097510">
    <property type="term" value="P:base-excision repair, AP site formation via deaminated base removal"/>
    <property type="evidence" value="ECO:0007669"/>
    <property type="project" value="TreeGrafter"/>
</dbReference>
<evidence type="ECO:0000256" key="3">
    <source>
        <dbReference type="ARBA" id="ARBA00022801"/>
    </source>
</evidence>
<accession>A0A1M7XV81</accession>
<proteinExistence type="inferred from homology"/>
<dbReference type="PANTHER" id="PTHR11264">
    <property type="entry name" value="URACIL-DNA GLYCOSYLASE"/>
    <property type="match status" value="1"/>
</dbReference>
<name>A0A1M7XV81_9VIRU</name>
<dbReference type="PANTHER" id="PTHR11264:SF0">
    <property type="entry name" value="URACIL-DNA GLYCOSYLASE"/>
    <property type="match status" value="1"/>
</dbReference>
<dbReference type="SMART" id="SM00986">
    <property type="entry name" value="UDG"/>
    <property type="match status" value="1"/>
</dbReference>
<evidence type="ECO:0000256" key="5">
    <source>
        <dbReference type="PROSITE-ProRule" id="PRU10072"/>
    </source>
</evidence>
<feature type="active site" description="Proton acceptor" evidence="5">
    <location>
        <position position="88"/>
    </location>
</feature>
<dbReference type="InterPro" id="IPR018085">
    <property type="entry name" value="Ura-DNA_Glyclase_AS"/>
</dbReference>
<dbReference type="GO" id="GO:0004844">
    <property type="term" value="F:uracil DNA N-glycosylase activity"/>
    <property type="evidence" value="ECO:0007669"/>
    <property type="project" value="InterPro"/>
</dbReference>
<gene>
    <name evidence="7" type="ORF">BQ3484_546</name>
</gene>
<dbReference type="CDD" id="cd10027">
    <property type="entry name" value="UDG-F1-like"/>
    <property type="match status" value="1"/>
</dbReference>
<reference evidence="7 8" key="1">
    <citation type="submission" date="2016-11" db="EMBL/GenBank/DDBJ databases">
        <authorList>
            <consortium name="Urmite Genomes"/>
        </authorList>
    </citation>
    <scope>NUCLEOTIDE SEQUENCE [LARGE SCALE GENOMIC DNA]</scope>
    <source>
        <strain evidence="7 8">A11</strain>
    </source>
</reference>
<dbReference type="InterPro" id="IPR036895">
    <property type="entry name" value="Uracil-DNA_glycosylase-like_sf"/>
</dbReference>
<dbReference type="NCBIfam" id="NF003592">
    <property type="entry name" value="PRK05254.1-5"/>
    <property type="match status" value="1"/>
</dbReference>
<evidence type="ECO:0000256" key="1">
    <source>
        <dbReference type="ARBA" id="ARBA00008184"/>
    </source>
</evidence>
<evidence type="ECO:0000313" key="8">
    <source>
        <dbReference type="Proteomes" id="UP000201465"/>
    </source>
</evidence>
<dbReference type="PROSITE" id="PS00130">
    <property type="entry name" value="U_DNA_GLYCOSYLASE"/>
    <property type="match status" value="1"/>
</dbReference>
<dbReference type="KEGG" id="vg:30523536"/>
<dbReference type="SUPFAM" id="SSF52141">
    <property type="entry name" value="Uracil-DNA glycosylase-like"/>
    <property type="match status" value="1"/>
</dbReference>